<feature type="compositionally biased region" description="Basic and acidic residues" evidence="1">
    <location>
        <begin position="65"/>
        <end position="75"/>
    </location>
</feature>
<reference evidence="2 3" key="1">
    <citation type="journal article" date="2015" name="Proc. Natl. Acad. Sci. U.S.A.">
        <title>The resurrection genome of Boea hygrometrica: A blueprint for survival of dehydration.</title>
        <authorList>
            <person name="Xiao L."/>
            <person name="Yang G."/>
            <person name="Zhang L."/>
            <person name="Yang X."/>
            <person name="Zhao S."/>
            <person name="Ji Z."/>
            <person name="Zhou Q."/>
            <person name="Hu M."/>
            <person name="Wang Y."/>
            <person name="Chen M."/>
            <person name="Xu Y."/>
            <person name="Jin H."/>
            <person name="Xiao X."/>
            <person name="Hu G."/>
            <person name="Bao F."/>
            <person name="Hu Y."/>
            <person name="Wan P."/>
            <person name="Li L."/>
            <person name="Deng X."/>
            <person name="Kuang T."/>
            <person name="Xiang C."/>
            <person name="Zhu J.K."/>
            <person name="Oliver M.J."/>
            <person name="He Y."/>
        </authorList>
    </citation>
    <scope>NUCLEOTIDE SEQUENCE [LARGE SCALE GENOMIC DNA]</scope>
    <source>
        <strain evidence="3">cv. XS01</strain>
    </source>
</reference>
<evidence type="ECO:0000313" key="2">
    <source>
        <dbReference type="EMBL" id="KZV29418.1"/>
    </source>
</evidence>
<sequence>MPPIITSGPEDRAPCTRSRTALIARDDYPRTHVKLGSISRGEDHASKSPASIRLYLFELSDHRESRRELTQDAHQSRRNLHRDKCPSASHVEQRVQRQAKSSPPSSIPSINTQVFRRLRPSFIDRQTRRPDLRAVEVVSARRRR</sequence>
<evidence type="ECO:0000256" key="1">
    <source>
        <dbReference type="SAM" id="MobiDB-lite"/>
    </source>
</evidence>
<dbReference type="AlphaFoldDB" id="A0A2Z7B638"/>
<feature type="region of interest" description="Disordered" evidence="1">
    <location>
        <begin position="65"/>
        <end position="111"/>
    </location>
</feature>
<gene>
    <name evidence="2" type="ORF">F511_22109</name>
</gene>
<dbReference type="EMBL" id="KV009376">
    <property type="protein sequence ID" value="KZV29418.1"/>
    <property type="molecule type" value="Genomic_DNA"/>
</dbReference>
<evidence type="ECO:0000313" key="3">
    <source>
        <dbReference type="Proteomes" id="UP000250235"/>
    </source>
</evidence>
<feature type="region of interest" description="Disordered" evidence="1">
    <location>
        <begin position="1"/>
        <end position="24"/>
    </location>
</feature>
<accession>A0A2Z7B638</accession>
<protein>
    <submittedName>
        <fullName evidence="2">Uncharacterized protein</fullName>
    </submittedName>
</protein>
<organism evidence="2 3">
    <name type="scientific">Dorcoceras hygrometricum</name>
    <dbReference type="NCBI Taxonomy" id="472368"/>
    <lineage>
        <taxon>Eukaryota</taxon>
        <taxon>Viridiplantae</taxon>
        <taxon>Streptophyta</taxon>
        <taxon>Embryophyta</taxon>
        <taxon>Tracheophyta</taxon>
        <taxon>Spermatophyta</taxon>
        <taxon>Magnoliopsida</taxon>
        <taxon>eudicotyledons</taxon>
        <taxon>Gunneridae</taxon>
        <taxon>Pentapetalae</taxon>
        <taxon>asterids</taxon>
        <taxon>lamiids</taxon>
        <taxon>Lamiales</taxon>
        <taxon>Gesneriaceae</taxon>
        <taxon>Didymocarpoideae</taxon>
        <taxon>Trichosporeae</taxon>
        <taxon>Loxocarpinae</taxon>
        <taxon>Dorcoceras</taxon>
    </lineage>
</organism>
<name>A0A2Z7B638_9LAMI</name>
<proteinExistence type="predicted"/>
<dbReference type="Proteomes" id="UP000250235">
    <property type="component" value="Unassembled WGS sequence"/>
</dbReference>
<feature type="compositionally biased region" description="Low complexity" evidence="1">
    <location>
        <begin position="101"/>
        <end position="110"/>
    </location>
</feature>
<keyword evidence="3" id="KW-1185">Reference proteome</keyword>